<dbReference type="AlphaFoldDB" id="A0A445GVI6"/>
<evidence type="ECO:0000259" key="4">
    <source>
        <dbReference type="PROSITE" id="PS50067"/>
    </source>
</evidence>
<dbReference type="InterPro" id="IPR001752">
    <property type="entry name" value="Kinesin_motor_dom"/>
</dbReference>
<dbReference type="Proteomes" id="UP000289340">
    <property type="component" value="Chromosome 15"/>
</dbReference>
<dbReference type="SUPFAM" id="SSF52540">
    <property type="entry name" value="P-loop containing nucleoside triphosphate hydrolases"/>
    <property type="match status" value="1"/>
</dbReference>
<comment type="similarity">
    <text evidence="2">Belongs to the TRAFAC class myosin-kinesin ATPase superfamily. Kinesin family.</text>
</comment>
<keyword evidence="2" id="KW-0547">Nucleotide-binding</keyword>
<sequence length="149" mass="17009">MTTTTNYERTTRTMHFDQTSHNTEGGAEPKENENKWYRVFRNDSPTKQVYEEAAKEVALSVLSGINSSIFAYGQTSSGKTYTMSGITDFAIADIFNYIEKRTEREFVLKFSALEIYNESVRDLLSVDGTPLRLLDDPKGQLSRDSQRKL</sequence>
<dbReference type="GO" id="GO:0005524">
    <property type="term" value="F:ATP binding"/>
    <property type="evidence" value="ECO:0007669"/>
    <property type="project" value="UniProtKB-UniRule"/>
</dbReference>
<evidence type="ECO:0000313" key="6">
    <source>
        <dbReference type="Proteomes" id="UP000289340"/>
    </source>
</evidence>
<reference evidence="5 6" key="1">
    <citation type="submission" date="2018-09" db="EMBL/GenBank/DDBJ databases">
        <title>A high-quality reference genome of wild soybean provides a powerful tool to mine soybean genomes.</title>
        <authorList>
            <person name="Xie M."/>
            <person name="Chung C.Y.L."/>
            <person name="Li M.-W."/>
            <person name="Wong F.-L."/>
            <person name="Chan T.-F."/>
            <person name="Lam H.-M."/>
        </authorList>
    </citation>
    <scope>NUCLEOTIDE SEQUENCE [LARGE SCALE GENOMIC DNA]</scope>
    <source>
        <strain evidence="6">cv. W05</strain>
        <tissue evidence="5">Hypocotyl of etiolated seedlings</tissue>
    </source>
</reference>
<evidence type="ECO:0000313" key="5">
    <source>
        <dbReference type="EMBL" id="RZB65311.1"/>
    </source>
</evidence>
<dbReference type="PROSITE" id="PS50067">
    <property type="entry name" value="KINESIN_MOTOR_2"/>
    <property type="match status" value="1"/>
</dbReference>
<dbReference type="InterPro" id="IPR027417">
    <property type="entry name" value="P-loop_NTPase"/>
</dbReference>
<protein>
    <submittedName>
        <fullName evidence="5">Kinesin-like protein KIN-7H</fullName>
    </submittedName>
</protein>
<proteinExistence type="inferred from homology"/>
<dbReference type="GO" id="GO:0008017">
    <property type="term" value="F:microtubule binding"/>
    <property type="evidence" value="ECO:0007669"/>
    <property type="project" value="InterPro"/>
</dbReference>
<dbReference type="PANTHER" id="PTHR47968">
    <property type="entry name" value="CENTROMERE PROTEIN E"/>
    <property type="match status" value="1"/>
</dbReference>
<evidence type="ECO:0000256" key="1">
    <source>
        <dbReference type="ARBA" id="ARBA00023175"/>
    </source>
</evidence>
<feature type="binding site" evidence="2">
    <location>
        <begin position="73"/>
        <end position="80"/>
    </location>
    <ligand>
        <name>ATP</name>
        <dbReference type="ChEBI" id="CHEBI:30616"/>
    </ligand>
</feature>
<dbReference type="InterPro" id="IPR036961">
    <property type="entry name" value="Kinesin_motor_dom_sf"/>
</dbReference>
<gene>
    <name evidence="5" type="ORF">D0Y65_041385</name>
</gene>
<dbReference type="GO" id="GO:0007018">
    <property type="term" value="P:microtubule-based movement"/>
    <property type="evidence" value="ECO:0007669"/>
    <property type="project" value="InterPro"/>
</dbReference>
<dbReference type="PANTHER" id="PTHR47968:SF37">
    <property type="entry name" value="ATP-BINDING MICROTUBULE MOTOR FAMILY PROTEIN"/>
    <property type="match status" value="1"/>
</dbReference>
<organism evidence="5 6">
    <name type="scientific">Glycine soja</name>
    <name type="common">Wild soybean</name>
    <dbReference type="NCBI Taxonomy" id="3848"/>
    <lineage>
        <taxon>Eukaryota</taxon>
        <taxon>Viridiplantae</taxon>
        <taxon>Streptophyta</taxon>
        <taxon>Embryophyta</taxon>
        <taxon>Tracheophyta</taxon>
        <taxon>Spermatophyta</taxon>
        <taxon>Magnoliopsida</taxon>
        <taxon>eudicotyledons</taxon>
        <taxon>Gunneridae</taxon>
        <taxon>Pentapetalae</taxon>
        <taxon>rosids</taxon>
        <taxon>fabids</taxon>
        <taxon>Fabales</taxon>
        <taxon>Fabaceae</taxon>
        <taxon>Papilionoideae</taxon>
        <taxon>50 kb inversion clade</taxon>
        <taxon>NPAAA clade</taxon>
        <taxon>indigoferoid/millettioid clade</taxon>
        <taxon>Phaseoleae</taxon>
        <taxon>Glycine</taxon>
        <taxon>Glycine subgen. Soja</taxon>
    </lineage>
</organism>
<keyword evidence="1 2" id="KW-0505">Motor protein</keyword>
<comment type="caution">
    <text evidence="5">The sequence shown here is derived from an EMBL/GenBank/DDBJ whole genome shotgun (WGS) entry which is preliminary data.</text>
</comment>
<keyword evidence="6" id="KW-1185">Reference proteome</keyword>
<evidence type="ECO:0000256" key="2">
    <source>
        <dbReference type="PROSITE-ProRule" id="PRU00283"/>
    </source>
</evidence>
<dbReference type="Pfam" id="PF00225">
    <property type="entry name" value="Kinesin"/>
    <property type="match status" value="1"/>
</dbReference>
<dbReference type="GO" id="GO:0003777">
    <property type="term" value="F:microtubule motor activity"/>
    <property type="evidence" value="ECO:0007669"/>
    <property type="project" value="InterPro"/>
</dbReference>
<name>A0A445GVI6_GLYSO</name>
<dbReference type="EMBL" id="QZWG01000015">
    <property type="protein sequence ID" value="RZB65311.1"/>
    <property type="molecule type" value="Genomic_DNA"/>
</dbReference>
<accession>A0A445GVI6</accession>
<feature type="domain" description="Kinesin motor" evidence="4">
    <location>
        <begin position="1"/>
        <end position="149"/>
    </location>
</feature>
<dbReference type="Gene3D" id="3.40.850.10">
    <property type="entry name" value="Kinesin motor domain"/>
    <property type="match status" value="1"/>
</dbReference>
<dbReference type="SMART" id="SM00129">
    <property type="entry name" value="KISc"/>
    <property type="match status" value="1"/>
</dbReference>
<evidence type="ECO:0000256" key="3">
    <source>
        <dbReference type="SAM" id="MobiDB-lite"/>
    </source>
</evidence>
<keyword evidence="2" id="KW-0067">ATP-binding</keyword>
<dbReference type="InterPro" id="IPR027640">
    <property type="entry name" value="Kinesin-like_fam"/>
</dbReference>
<feature type="region of interest" description="Disordered" evidence="3">
    <location>
        <begin position="1"/>
        <end position="30"/>
    </location>
</feature>